<organism evidence="2 3">
    <name type="scientific">Thalassoglobus polymorphus</name>
    <dbReference type="NCBI Taxonomy" id="2527994"/>
    <lineage>
        <taxon>Bacteria</taxon>
        <taxon>Pseudomonadati</taxon>
        <taxon>Planctomycetota</taxon>
        <taxon>Planctomycetia</taxon>
        <taxon>Planctomycetales</taxon>
        <taxon>Planctomycetaceae</taxon>
        <taxon>Thalassoglobus</taxon>
    </lineage>
</organism>
<dbReference type="RefSeq" id="WP_145196049.1">
    <property type="nucleotide sequence ID" value="NZ_CP036267.1"/>
</dbReference>
<sequence>MGRNVNEVFLLNSVKENIFVKTIFSKKNLYVFLIYIGFTLGVEMVRGISWKVLSSDTQSEDSKEMARISRIHGGFRGRYEPQLSIPLLFKYSRYGDRSHLNLIVDIQADAKPIETVLTSLVQVSESGEHHSLLAGQGELIERVWKENENHTHTNAPFYSFFEVDNLTLIEGESEIQIVGFVKTDIGEKIVFSGNWDVSSKKVFRVSTGWLRILTPILPHD</sequence>
<name>A0A517QIN1_9PLAN</name>
<dbReference type="Proteomes" id="UP000315724">
    <property type="component" value="Chromosome"/>
</dbReference>
<proteinExistence type="predicted"/>
<feature type="transmembrane region" description="Helical" evidence="1">
    <location>
        <begin position="29"/>
        <end position="48"/>
    </location>
</feature>
<reference evidence="2 3" key="1">
    <citation type="submission" date="2019-02" db="EMBL/GenBank/DDBJ databases">
        <title>Deep-cultivation of Planctomycetes and their phenomic and genomic characterization uncovers novel biology.</title>
        <authorList>
            <person name="Wiegand S."/>
            <person name="Jogler M."/>
            <person name="Boedeker C."/>
            <person name="Pinto D."/>
            <person name="Vollmers J."/>
            <person name="Rivas-Marin E."/>
            <person name="Kohn T."/>
            <person name="Peeters S.H."/>
            <person name="Heuer A."/>
            <person name="Rast P."/>
            <person name="Oberbeckmann S."/>
            <person name="Bunk B."/>
            <person name="Jeske O."/>
            <person name="Meyerdierks A."/>
            <person name="Storesund J.E."/>
            <person name="Kallscheuer N."/>
            <person name="Luecker S."/>
            <person name="Lage O.M."/>
            <person name="Pohl T."/>
            <person name="Merkel B.J."/>
            <person name="Hornburger P."/>
            <person name="Mueller R.-W."/>
            <person name="Bruemmer F."/>
            <person name="Labrenz M."/>
            <person name="Spormann A.M."/>
            <person name="Op den Camp H."/>
            <person name="Overmann J."/>
            <person name="Amann R."/>
            <person name="Jetten M.S.M."/>
            <person name="Mascher T."/>
            <person name="Medema M.H."/>
            <person name="Devos D.P."/>
            <person name="Kaster A.-K."/>
            <person name="Ovreas L."/>
            <person name="Rohde M."/>
            <person name="Galperin M.Y."/>
            <person name="Jogler C."/>
        </authorList>
    </citation>
    <scope>NUCLEOTIDE SEQUENCE [LARGE SCALE GENOMIC DNA]</scope>
    <source>
        <strain evidence="2 3">Mal48</strain>
    </source>
</reference>
<evidence type="ECO:0000256" key="1">
    <source>
        <dbReference type="SAM" id="Phobius"/>
    </source>
</evidence>
<keyword evidence="1" id="KW-0812">Transmembrane</keyword>
<gene>
    <name evidence="2" type="ORF">Mal48_07010</name>
</gene>
<keyword evidence="3" id="KW-1185">Reference proteome</keyword>
<dbReference type="EMBL" id="CP036267">
    <property type="protein sequence ID" value="QDT31468.1"/>
    <property type="molecule type" value="Genomic_DNA"/>
</dbReference>
<accession>A0A517QIN1</accession>
<dbReference type="AlphaFoldDB" id="A0A517QIN1"/>
<keyword evidence="1" id="KW-0472">Membrane</keyword>
<evidence type="ECO:0000313" key="2">
    <source>
        <dbReference type="EMBL" id="QDT31468.1"/>
    </source>
</evidence>
<keyword evidence="1" id="KW-1133">Transmembrane helix</keyword>
<protein>
    <submittedName>
        <fullName evidence="2">Uncharacterized protein</fullName>
    </submittedName>
</protein>
<evidence type="ECO:0000313" key="3">
    <source>
        <dbReference type="Proteomes" id="UP000315724"/>
    </source>
</evidence>
<dbReference type="KEGG" id="tpol:Mal48_07010"/>